<name>A0A2B4S5I2_STYPI</name>
<evidence type="ECO:0000313" key="1">
    <source>
        <dbReference type="EMBL" id="PFX23782.1"/>
    </source>
</evidence>
<evidence type="ECO:0000313" key="2">
    <source>
        <dbReference type="Proteomes" id="UP000225706"/>
    </source>
</evidence>
<protein>
    <submittedName>
        <fullName evidence="1">Uncharacterized protein</fullName>
    </submittedName>
</protein>
<comment type="caution">
    <text evidence="1">The sequence shown here is derived from an EMBL/GenBank/DDBJ whole genome shotgun (WGS) entry which is preliminary data.</text>
</comment>
<organism evidence="1 2">
    <name type="scientific">Stylophora pistillata</name>
    <name type="common">Smooth cauliflower coral</name>
    <dbReference type="NCBI Taxonomy" id="50429"/>
    <lineage>
        <taxon>Eukaryota</taxon>
        <taxon>Metazoa</taxon>
        <taxon>Cnidaria</taxon>
        <taxon>Anthozoa</taxon>
        <taxon>Hexacorallia</taxon>
        <taxon>Scleractinia</taxon>
        <taxon>Astrocoeniina</taxon>
        <taxon>Pocilloporidae</taxon>
        <taxon>Stylophora</taxon>
    </lineage>
</organism>
<dbReference type="AlphaFoldDB" id="A0A2B4S5I2"/>
<sequence length="837" mass="96006">MPIRFSSSSDAIACNPEGLARIGVTSLVFGLLEAIISQKQHHQDKMSDVPSVQAACLKTLNDETKGNWDREVDHHLDRFFPDWRNPSRTYTVPDEFSYKTRTPGSGEQAEKKFFELLKKFGERRSECMFVIHSSVFAQMFSTLKSEQAEEFWLTGEHDFVVLHKEKGIIFFQVKAADTTKKTFSDGKKQLEKDGQSLQAFLGRDLQDRMTKHIIQESHTHQGFVTPSGPSVGNPPNGEDCENVKAFFEANEQLLQRRQRLQELVGNIKAINNEVHKFPGFVVMPNCPCPKDSATKPANGVFMENCENVEAFSAWWDQNVKRKMDVKQELFEILVERFVGMALGFPPPLGDSNKMIKKQLDGCMERGLEALLFTPMEQWISSVCGRGKRWLLTEKVKELSQKTDENILVVCSSKPLSIKLAKEFNLAKVASFEDLLSELSEPESCFEQRREGRVSKVLERLEKGTVPVEHYDHIFVYECEDLYGDWPVLFEKLLKDVKEEYRSTQHLWFFFDPNKFLSTQFERHLQFLERGTRLFKVYGSTQNNFNQVKKYFETAVSSAKLPEAGHTPYGLPIQWNDSLTRDDGVEAGAKLIKEYIEGFRREKVKDKEICILTINEEVRGSIISELERIQVQCQNATDCYKNGEDKVVVESIRQFKELDSNVVILYDPPYCLVSIIENAGAKLVKEYIKQFRRKNVKDKEIIIVTINEEVRDSIISKLEEIQVQSQNSTDYLINGEDKVVVESIRQLNRLDSYRAVIMYNQQHCLLPGTEEHVKSLLYLAVSSCVCKLVVITTKRGCKALKSEEGLLMINSAEEMINIAEEMINIVSFIIERDVPETL</sequence>
<dbReference type="EMBL" id="LSMT01000196">
    <property type="protein sequence ID" value="PFX23782.1"/>
    <property type="molecule type" value="Genomic_DNA"/>
</dbReference>
<gene>
    <name evidence="1" type="ORF">AWC38_SpisGene11645</name>
</gene>
<keyword evidence="2" id="KW-1185">Reference proteome</keyword>
<dbReference type="OrthoDB" id="6052143at2759"/>
<dbReference type="Proteomes" id="UP000225706">
    <property type="component" value="Unassembled WGS sequence"/>
</dbReference>
<accession>A0A2B4S5I2</accession>
<reference evidence="2" key="1">
    <citation type="journal article" date="2017" name="bioRxiv">
        <title>Comparative analysis of the genomes of Stylophora pistillata and Acropora digitifera provides evidence for extensive differences between species of corals.</title>
        <authorList>
            <person name="Voolstra C.R."/>
            <person name="Li Y."/>
            <person name="Liew Y.J."/>
            <person name="Baumgarten S."/>
            <person name="Zoccola D."/>
            <person name="Flot J.-F."/>
            <person name="Tambutte S."/>
            <person name="Allemand D."/>
            <person name="Aranda M."/>
        </authorList>
    </citation>
    <scope>NUCLEOTIDE SEQUENCE [LARGE SCALE GENOMIC DNA]</scope>
</reference>
<proteinExistence type="predicted"/>